<dbReference type="EMBL" id="LNXV01000036">
    <property type="protein sequence ID" value="KTC77085.1"/>
    <property type="molecule type" value="Genomic_DNA"/>
</dbReference>
<evidence type="ECO:0000313" key="1">
    <source>
        <dbReference type="EMBL" id="KTC77085.1"/>
    </source>
</evidence>
<organism evidence="1 2">
    <name type="scientific">Legionella brunensis</name>
    <dbReference type="NCBI Taxonomy" id="29422"/>
    <lineage>
        <taxon>Bacteria</taxon>
        <taxon>Pseudomonadati</taxon>
        <taxon>Pseudomonadota</taxon>
        <taxon>Gammaproteobacteria</taxon>
        <taxon>Legionellales</taxon>
        <taxon>Legionellaceae</taxon>
        <taxon>Legionella</taxon>
    </lineage>
</organism>
<proteinExistence type="predicted"/>
<dbReference type="PATRIC" id="fig|29422.6.peg.3372"/>
<comment type="caution">
    <text evidence="1">The sequence shown here is derived from an EMBL/GenBank/DDBJ whole genome shotgun (WGS) entry which is preliminary data.</text>
</comment>
<dbReference type="OrthoDB" id="5639113at2"/>
<name>A0A0W0S1V5_9GAMM</name>
<gene>
    <name evidence="1" type="ORF">Lbru_3192</name>
</gene>
<accession>A0A0W0S1V5</accession>
<evidence type="ECO:0000313" key="2">
    <source>
        <dbReference type="Proteomes" id="UP000054742"/>
    </source>
</evidence>
<protein>
    <submittedName>
        <fullName evidence="1">Uncharacterized protein</fullName>
    </submittedName>
</protein>
<dbReference type="AlphaFoldDB" id="A0A0W0S1V5"/>
<dbReference type="STRING" id="29422.Lbru_3192"/>
<sequence length="64" mass="7367">MNHHYTAKIYSDCEEMAQKTGNDIEELYVWMLTYDNGGGCGTHGEIIDNITQEIVRKFKKSPIE</sequence>
<reference evidence="1 2" key="1">
    <citation type="submission" date="2015-11" db="EMBL/GenBank/DDBJ databases">
        <title>Genomic analysis of 38 Legionella species identifies large and diverse effector repertoires.</title>
        <authorList>
            <person name="Burstein D."/>
            <person name="Amaro F."/>
            <person name="Zusman T."/>
            <person name="Lifshitz Z."/>
            <person name="Cohen O."/>
            <person name="Gilbert J.A."/>
            <person name="Pupko T."/>
            <person name="Shuman H.A."/>
            <person name="Segal G."/>
        </authorList>
    </citation>
    <scope>NUCLEOTIDE SEQUENCE [LARGE SCALE GENOMIC DNA]</scope>
    <source>
        <strain evidence="1 2">ATCC 43878</strain>
    </source>
</reference>
<dbReference type="RefSeq" id="WP_058443132.1">
    <property type="nucleotide sequence ID" value="NZ_CAAAHU010000008.1"/>
</dbReference>
<dbReference type="Proteomes" id="UP000054742">
    <property type="component" value="Unassembled WGS sequence"/>
</dbReference>
<keyword evidence="2" id="KW-1185">Reference proteome</keyword>